<feature type="transmembrane region" description="Helical" evidence="1">
    <location>
        <begin position="123"/>
        <end position="143"/>
    </location>
</feature>
<organism evidence="3">
    <name type="scientific">groundwater metagenome</name>
    <dbReference type="NCBI Taxonomy" id="717931"/>
    <lineage>
        <taxon>unclassified sequences</taxon>
        <taxon>metagenomes</taxon>
        <taxon>ecological metagenomes</taxon>
    </lineage>
</organism>
<dbReference type="InterPro" id="IPR051311">
    <property type="entry name" value="DedA_domain"/>
</dbReference>
<feature type="transmembrane region" description="Helical" evidence="1">
    <location>
        <begin position="12"/>
        <end position="31"/>
    </location>
</feature>
<evidence type="ECO:0000313" key="3">
    <source>
        <dbReference type="EMBL" id="CEG12144.1"/>
    </source>
</evidence>
<keyword evidence="1" id="KW-0812">Transmembrane</keyword>
<accession>A0A098E9G6</accession>
<dbReference type="EMBL" id="CCXY01000110">
    <property type="protein sequence ID" value="CEG12144.1"/>
    <property type="molecule type" value="Genomic_DNA"/>
</dbReference>
<dbReference type="PANTHER" id="PTHR42709">
    <property type="entry name" value="ALKALINE PHOSPHATASE LIKE PROTEIN"/>
    <property type="match status" value="1"/>
</dbReference>
<feature type="domain" description="VTT" evidence="2">
    <location>
        <begin position="29"/>
        <end position="141"/>
    </location>
</feature>
<dbReference type="AlphaFoldDB" id="A0A098E9G6"/>
<keyword evidence="1" id="KW-1133">Transmembrane helix</keyword>
<dbReference type="PANTHER" id="PTHR42709:SF4">
    <property type="entry name" value="INNER MEMBRANE PROTEIN YQAA"/>
    <property type="match status" value="1"/>
</dbReference>
<reference evidence="3" key="1">
    <citation type="submission" date="2014-09" db="EMBL/GenBank/DDBJ databases">
        <authorList>
            <person name="Probst J Alexander"/>
        </authorList>
    </citation>
    <scope>NUCLEOTIDE SEQUENCE</scope>
</reference>
<evidence type="ECO:0000259" key="2">
    <source>
        <dbReference type="Pfam" id="PF09335"/>
    </source>
</evidence>
<evidence type="ECO:0000256" key="1">
    <source>
        <dbReference type="SAM" id="Phobius"/>
    </source>
</evidence>
<name>A0A098E9G6_9ZZZZ</name>
<proteinExistence type="predicted"/>
<dbReference type="InterPro" id="IPR032816">
    <property type="entry name" value="VTT_dom"/>
</dbReference>
<protein>
    <submittedName>
        <fullName evidence="3">Putative integral membrane protein</fullName>
    </submittedName>
</protein>
<sequence length="151" mass="16816">MGAFEDIFIKYELIGLLLGCFASSSILPLPSEPLIMLIVKFQPAIYVFIFALIGSVGGAMLNYVIGIKGIKWLVKRESEKEKKLEMLFNKYGIFVLLAVPWIPFVGDPLTIVAGALKMDLKKFIFWITIGKAIKISVVIYVAMTGMNFFGI</sequence>
<dbReference type="Pfam" id="PF09335">
    <property type="entry name" value="VTT_dom"/>
    <property type="match status" value="1"/>
</dbReference>
<feature type="transmembrane region" description="Helical" evidence="1">
    <location>
        <begin position="86"/>
        <end position="103"/>
    </location>
</feature>
<keyword evidence="1" id="KW-0472">Membrane</keyword>
<feature type="transmembrane region" description="Helical" evidence="1">
    <location>
        <begin position="43"/>
        <end position="65"/>
    </location>
</feature>
<gene>
    <name evidence="3" type="ORF">MSIBF_A1980012</name>
</gene>